<feature type="active site" description="Charge relay system" evidence="9">
    <location>
        <position position="287"/>
    </location>
</feature>
<dbReference type="InterPro" id="IPR036852">
    <property type="entry name" value="Peptidase_S8/S53_dom_sf"/>
</dbReference>
<evidence type="ECO:0000256" key="8">
    <source>
        <dbReference type="ARBA" id="ARBA00023619"/>
    </source>
</evidence>
<dbReference type="PRINTS" id="PR00723">
    <property type="entry name" value="SUBTILISIN"/>
</dbReference>
<dbReference type="AlphaFoldDB" id="A0A449BUP9"/>
<protein>
    <recommendedName>
        <fullName evidence="8">subtilisin</fullName>
        <ecNumber evidence="8">3.4.21.62</ecNumber>
    </recommendedName>
</protein>
<dbReference type="Pfam" id="PF00082">
    <property type="entry name" value="Peptidase_S8"/>
    <property type="match status" value="1"/>
</dbReference>
<evidence type="ECO:0000256" key="3">
    <source>
        <dbReference type="ARBA" id="ARBA00022729"/>
    </source>
</evidence>
<dbReference type="InterPro" id="IPR051048">
    <property type="entry name" value="Peptidase_S8/S53_subtilisin"/>
</dbReference>
<dbReference type="InterPro" id="IPR000209">
    <property type="entry name" value="Peptidase_S8/S53_dom"/>
</dbReference>
<dbReference type="InterPro" id="IPR023827">
    <property type="entry name" value="Peptidase_S8_Asp-AS"/>
</dbReference>
<dbReference type="EC" id="3.4.21.62" evidence="8"/>
<dbReference type="RefSeq" id="XP_008624519.1">
    <property type="nucleotide sequence ID" value="XM_008626297.1"/>
</dbReference>
<proteinExistence type="inferred from homology"/>
<evidence type="ECO:0000256" key="5">
    <source>
        <dbReference type="ARBA" id="ARBA00022825"/>
    </source>
</evidence>
<dbReference type="EMBL" id="LR215067">
    <property type="protein sequence ID" value="VEV57197.1"/>
    <property type="molecule type" value="Genomic_DNA"/>
</dbReference>
<dbReference type="PROSITE" id="PS51892">
    <property type="entry name" value="SUBTILASE"/>
    <property type="match status" value="1"/>
</dbReference>
<evidence type="ECO:0000313" key="12">
    <source>
        <dbReference type="Proteomes" id="UP000290582"/>
    </source>
</evidence>
<keyword evidence="6" id="KW-0865">Zymogen</keyword>
<comment type="similarity">
    <text evidence="1 9">Belongs to the peptidase S8 family.</text>
</comment>
<feature type="active site" description="Charge relay system" evidence="9">
    <location>
        <position position="335"/>
    </location>
</feature>
<dbReference type="PROSITE" id="PS00137">
    <property type="entry name" value="SUBTILASE_HIS"/>
    <property type="match status" value="1"/>
</dbReference>
<name>A0A449BUP9_PLAVN</name>
<dbReference type="SUPFAM" id="SSF52743">
    <property type="entry name" value="Subtilisin-like"/>
    <property type="match status" value="1"/>
</dbReference>
<dbReference type="KEGG" id="pvv:PVVCY_1100770"/>
<dbReference type="PANTHER" id="PTHR43399">
    <property type="entry name" value="SUBTILISIN-RELATED"/>
    <property type="match status" value="1"/>
</dbReference>
<feature type="active site" description="Charge relay system" evidence="9">
    <location>
        <position position="533"/>
    </location>
</feature>
<dbReference type="Gene3D" id="3.40.50.200">
    <property type="entry name" value="Peptidase S8/S53 domain"/>
    <property type="match status" value="1"/>
</dbReference>
<keyword evidence="2 9" id="KW-0645">Protease</keyword>
<dbReference type="VEuPathDB" id="PlasmoDB:PVVCY_1100770"/>
<sequence>MGIKYFRYMQIWSLIYTVWNIIQFNNVNIIQYNDVNIIQYNDVNIIHNSSGDIIEVSKQNKIEWGKSNIKIRILYQENNKELEVNKDIKTSLYDIFSSIDNDDINNGTVIKIYKNGKKKKLKKSQKINRLIISFKNENKTLKHPDVMNKRFIKLLNYCGKIKKLENINLYLYDVTPNKNVLLIKFCLYALKHNDQVNVEADYKLNPSDYKKLLKKSQKKNNNSLHLNEKNKTFQVNNSSMFKKPYKNLKKCNKINIVEEYNDISEIVKGVKLSNLYEKKNVNVCIIDTGIDYDHTNLKDSIIDMKSTEGNYYQKKKQNNKYNFLDRSNPLDEHGHGTFIAGIVAGNINNTDNDTKEGIQGINTMAKLIICKALNNNNVGNVSDILDCFDYCVEKNAKIINASFSSTKNYPSLYYAMKELEKKGILVITSSGNCLQKSDESSNVEVQPESNNEAMQTHGYNECNLNLAKLYPPAYSPNLTNLLVVSNIIKDSNNNIVLSSDSCYSNKYVQFGVPGNDILSTHINNQYATSSGSSFSAAVVTGAISLLLSINPNFNYKEIIELIKKAIVPVNNLKDKVKWGGYLNVHLLVKLAIEKMQLELKE</sequence>
<accession>A0A449BUP9</accession>
<evidence type="ECO:0000256" key="7">
    <source>
        <dbReference type="ARBA" id="ARBA00023529"/>
    </source>
</evidence>
<evidence type="ECO:0000256" key="4">
    <source>
        <dbReference type="ARBA" id="ARBA00022801"/>
    </source>
</evidence>
<dbReference type="GO" id="GO:0006508">
    <property type="term" value="P:proteolysis"/>
    <property type="evidence" value="ECO:0007669"/>
    <property type="project" value="UniProtKB-KW"/>
</dbReference>
<dbReference type="InterPro" id="IPR015500">
    <property type="entry name" value="Peptidase_S8_subtilisin-rel"/>
</dbReference>
<dbReference type="Proteomes" id="UP000290582">
    <property type="component" value="Chromosome PVVCY_11"/>
</dbReference>
<dbReference type="PANTHER" id="PTHR43399:SF4">
    <property type="entry name" value="CELL WALL-ASSOCIATED PROTEASE"/>
    <property type="match status" value="1"/>
</dbReference>
<evidence type="ECO:0000256" key="6">
    <source>
        <dbReference type="ARBA" id="ARBA00023145"/>
    </source>
</evidence>
<keyword evidence="3" id="KW-0732">Signal</keyword>
<comment type="catalytic activity">
    <reaction evidence="7">
        <text>Hydrolysis of proteins with broad specificity for peptide bonds, and a preference for a large uncharged residue in P1. Hydrolyzes peptide amides.</text>
        <dbReference type="EC" id="3.4.21.62"/>
    </reaction>
</comment>
<evidence type="ECO:0000259" key="10">
    <source>
        <dbReference type="Pfam" id="PF00082"/>
    </source>
</evidence>
<reference evidence="11 12" key="1">
    <citation type="submission" date="2019-01" db="EMBL/GenBank/DDBJ databases">
        <authorList>
            <person name="Ramaprasad A."/>
        </authorList>
    </citation>
    <scope>NUCLEOTIDE SEQUENCE [LARGE SCALE GENOMIC DNA]</scope>
</reference>
<dbReference type="PROSITE" id="PS00136">
    <property type="entry name" value="SUBTILASE_ASP"/>
    <property type="match status" value="1"/>
</dbReference>
<dbReference type="InterPro" id="IPR022398">
    <property type="entry name" value="Peptidase_S8_His-AS"/>
</dbReference>
<dbReference type="OrthoDB" id="531541at2759"/>
<keyword evidence="5 9" id="KW-0720">Serine protease</keyword>
<feature type="domain" description="Peptidase S8/S53" evidence="10">
    <location>
        <begin position="279"/>
        <end position="571"/>
    </location>
</feature>
<evidence type="ECO:0000313" key="11">
    <source>
        <dbReference type="EMBL" id="VEV57197.1"/>
    </source>
</evidence>
<keyword evidence="4 9" id="KW-0378">Hydrolase</keyword>
<organism evidence="11 12">
    <name type="scientific">Plasmodium vinckei vinckei</name>
    <dbReference type="NCBI Taxonomy" id="54757"/>
    <lineage>
        <taxon>Eukaryota</taxon>
        <taxon>Sar</taxon>
        <taxon>Alveolata</taxon>
        <taxon>Apicomplexa</taxon>
        <taxon>Aconoidasida</taxon>
        <taxon>Haemosporida</taxon>
        <taxon>Plasmodiidae</taxon>
        <taxon>Plasmodium</taxon>
        <taxon>Plasmodium (Vinckeia)</taxon>
    </lineage>
</organism>
<gene>
    <name evidence="11" type="ORF">PVVCY_1100770</name>
</gene>
<evidence type="ECO:0000256" key="2">
    <source>
        <dbReference type="ARBA" id="ARBA00022670"/>
    </source>
</evidence>
<dbReference type="GeneID" id="19960849"/>
<evidence type="ECO:0000256" key="1">
    <source>
        <dbReference type="ARBA" id="ARBA00011073"/>
    </source>
</evidence>
<dbReference type="GO" id="GO:0004252">
    <property type="term" value="F:serine-type endopeptidase activity"/>
    <property type="evidence" value="ECO:0007669"/>
    <property type="project" value="UniProtKB-UniRule"/>
</dbReference>
<evidence type="ECO:0000256" key="9">
    <source>
        <dbReference type="PROSITE-ProRule" id="PRU01240"/>
    </source>
</evidence>